<feature type="compositionally biased region" description="Basic and acidic residues" evidence="6">
    <location>
        <begin position="141"/>
        <end position="157"/>
    </location>
</feature>
<name>A0A2T0VFF3_9MICO</name>
<feature type="domain" description="GtrA/DPMS transmembrane" evidence="8">
    <location>
        <begin position="11"/>
        <end position="129"/>
    </location>
</feature>
<evidence type="ECO:0000256" key="4">
    <source>
        <dbReference type="ARBA" id="ARBA00022989"/>
    </source>
</evidence>
<evidence type="ECO:0000313" key="10">
    <source>
        <dbReference type="Proteomes" id="UP000237983"/>
    </source>
</evidence>
<dbReference type="PANTHER" id="PTHR38459:SF1">
    <property type="entry name" value="PROPHAGE BACTOPRENOL-LINKED GLUCOSE TRANSLOCASE HOMOLOG"/>
    <property type="match status" value="1"/>
</dbReference>
<dbReference type="InterPro" id="IPR051401">
    <property type="entry name" value="GtrA_CellWall_Glycosyl"/>
</dbReference>
<evidence type="ECO:0000256" key="3">
    <source>
        <dbReference type="ARBA" id="ARBA00022692"/>
    </source>
</evidence>
<proteinExistence type="inferred from homology"/>
<dbReference type="GO" id="GO:0005886">
    <property type="term" value="C:plasma membrane"/>
    <property type="evidence" value="ECO:0007669"/>
    <property type="project" value="TreeGrafter"/>
</dbReference>
<evidence type="ECO:0000256" key="2">
    <source>
        <dbReference type="ARBA" id="ARBA00009399"/>
    </source>
</evidence>
<evidence type="ECO:0000256" key="7">
    <source>
        <dbReference type="SAM" id="Phobius"/>
    </source>
</evidence>
<keyword evidence="3 7" id="KW-0812">Transmembrane</keyword>
<feature type="transmembrane region" description="Helical" evidence="7">
    <location>
        <begin position="79"/>
        <end position="98"/>
    </location>
</feature>
<accession>A0A2T0VFF3</accession>
<feature type="transmembrane region" description="Helical" evidence="7">
    <location>
        <begin position="12"/>
        <end position="32"/>
    </location>
</feature>
<organism evidence="9 10">
    <name type="scientific">Glaciihabitans tibetensis</name>
    <dbReference type="NCBI Taxonomy" id="1266600"/>
    <lineage>
        <taxon>Bacteria</taxon>
        <taxon>Bacillati</taxon>
        <taxon>Actinomycetota</taxon>
        <taxon>Actinomycetes</taxon>
        <taxon>Micrococcales</taxon>
        <taxon>Microbacteriaceae</taxon>
        <taxon>Glaciihabitans</taxon>
    </lineage>
</organism>
<dbReference type="AlphaFoldDB" id="A0A2T0VFF3"/>
<gene>
    <name evidence="9" type="ORF">B0I08_103126</name>
</gene>
<protein>
    <submittedName>
        <fullName evidence="9">Putative flippase GtrA</fullName>
    </submittedName>
</protein>
<keyword evidence="10" id="KW-1185">Reference proteome</keyword>
<keyword evidence="4 7" id="KW-1133">Transmembrane helix</keyword>
<comment type="subcellular location">
    <subcellularLocation>
        <location evidence="1">Membrane</location>
        <topology evidence="1">Multi-pass membrane protein</topology>
    </subcellularLocation>
</comment>
<evidence type="ECO:0000256" key="1">
    <source>
        <dbReference type="ARBA" id="ARBA00004141"/>
    </source>
</evidence>
<dbReference type="InterPro" id="IPR007267">
    <property type="entry name" value="GtrA_DPMS_TM"/>
</dbReference>
<dbReference type="GO" id="GO:0000271">
    <property type="term" value="P:polysaccharide biosynthetic process"/>
    <property type="evidence" value="ECO:0007669"/>
    <property type="project" value="InterPro"/>
</dbReference>
<evidence type="ECO:0000313" key="9">
    <source>
        <dbReference type="EMBL" id="PRY68921.1"/>
    </source>
</evidence>
<evidence type="ECO:0000259" key="8">
    <source>
        <dbReference type="Pfam" id="PF04138"/>
    </source>
</evidence>
<keyword evidence="5 7" id="KW-0472">Membrane</keyword>
<sequence length="163" mass="17569">MARLLADERVRFVLVGGVNTVLGYGLFAAFYFSLGATIGYIGSLYASYAVAIVVAFVLHRRFTFRVNGTGNPAVDFLRISGVHAVALVVNTIALPVLVEYAQLDPLPAQALIVMVTTLISYFGHKVFSFRRASPRLPRGIHGLDHGGGEGQNRRVDDGVGTPH</sequence>
<feature type="transmembrane region" description="Helical" evidence="7">
    <location>
        <begin position="110"/>
        <end position="128"/>
    </location>
</feature>
<evidence type="ECO:0000256" key="6">
    <source>
        <dbReference type="SAM" id="MobiDB-lite"/>
    </source>
</evidence>
<dbReference type="Proteomes" id="UP000237983">
    <property type="component" value="Unassembled WGS sequence"/>
</dbReference>
<feature type="region of interest" description="Disordered" evidence="6">
    <location>
        <begin position="140"/>
        <end position="163"/>
    </location>
</feature>
<dbReference type="PANTHER" id="PTHR38459">
    <property type="entry name" value="PROPHAGE BACTOPRENOL-LINKED GLUCOSE TRANSLOCASE HOMOLOG"/>
    <property type="match status" value="1"/>
</dbReference>
<reference evidence="9 10" key="1">
    <citation type="submission" date="2018-03" db="EMBL/GenBank/DDBJ databases">
        <title>Genomic Encyclopedia of Type Strains, Phase III (KMG-III): the genomes of soil and plant-associated and newly described type strains.</title>
        <authorList>
            <person name="Whitman W."/>
        </authorList>
    </citation>
    <scope>NUCLEOTIDE SEQUENCE [LARGE SCALE GENOMIC DNA]</scope>
    <source>
        <strain evidence="9 10">CGMCC 1.12484</strain>
    </source>
</reference>
<evidence type="ECO:0000256" key="5">
    <source>
        <dbReference type="ARBA" id="ARBA00023136"/>
    </source>
</evidence>
<dbReference type="EMBL" id="PVTL01000003">
    <property type="protein sequence ID" value="PRY68921.1"/>
    <property type="molecule type" value="Genomic_DNA"/>
</dbReference>
<comment type="similarity">
    <text evidence="2">Belongs to the GtrA family.</text>
</comment>
<comment type="caution">
    <text evidence="9">The sequence shown here is derived from an EMBL/GenBank/DDBJ whole genome shotgun (WGS) entry which is preliminary data.</text>
</comment>
<feature type="transmembrane region" description="Helical" evidence="7">
    <location>
        <begin position="38"/>
        <end position="58"/>
    </location>
</feature>
<dbReference type="Pfam" id="PF04138">
    <property type="entry name" value="GtrA_DPMS_TM"/>
    <property type="match status" value="1"/>
</dbReference>